<dbReference type="InterPro" id="IPR001387">
    <property type="entry name" value="Cro/C1-type_HTH"/>
</dbReference>
<dbReference type="GO" id="GO:0005829">
    <property type="term" value="C:cytosol"/>
    <property type="evidence" value="ECO:0007669"/>
    <property type="project" value="TreeGrafter"/>
</dbReference>
<sequence length="119" mass="12930">MNEELANQIGSAAREARTHLGLTQAEVAGKLGIAHMVYSRLERGKMLPSVPTLLRMCSVLHISADELLGNSGTQEVSRPAHGSRGQSELPQVRQLLGLARKMDEDKLHALVTVAQVLLR</sequence>
<dbReference type="Proteomes" id="UP000001351">
    <property type="component" value="Chromosome"/>
</dbReference>
<gene>
    <name evidence="3" type="ordered locus">STAUR_4825</name>
</gene>
<dbReference type="CDD" id="cd00093">
    <property type="entry name" value="HTH_XRE"/>
    <property type="match status" value="1"/>
</dbReference>
<dbReference type="SUPFAM" id="SSF47413">
    <property type="entry name" value="lambda repressor-like DNA-binding domains"/>
    <property type="match status" value="1"/>
</dbReference>
<accession>E3FE00</accession>
<evidence type="ECO:0000256" key="1">
    <source>
        <dbReference type="ARBA" id="ARBA00023125"/>
    </source>
</evidence>
<dbReference type="KEGG" id="sur:STAUR_4825"/>
<evidence type="ECO:0000313" key="4">
    <source>
        <dbReference type="Proteomes" id="UP000001351"/>
    </source>
</evidence>
<dbReference type="EMBL" id="CP002271">
    <property type="protein sequence ID" value="ADO72603.1"/>
    <property type="molecule type" value="Genomic_DNA"/>
</dbReference>
<dbReference type="Gene3D" id="1.10.260.40">
    <property type="entry name" value="lambda repressor-like DNA-binding domains"/>
    <property type="match status" value="1"/>
</dbReference>
<dbReference type="PROSITE" id="PS50943">
    <property type="entry name" value="HTH_CROC1"/>
    <property type="match status" value="1"/>
</dbReference>
<organism evidence="3 4">
    <name type="scientific">Stigmatella aurantiaca (strain DW4/3-1)</name>
    <dbReference type="NCBI Taxonomy" id="378806"/>
    <lineage>
        <taxon>Bacteria</taxon>
        <taxon>Pseudomonadati</taxon>
        <taxon>Myxococcota</taxon>
        <taxon>Myxococcia</taxon>
        <taxon>Myxococcales</taxon>
        <taxon>Cystobacterineae</taxon>
        <taxon>Archangiaceae</taxon>
        <taxon>Stigmatella</taxon>
    </lineage>
</organism>
<dbReference type="SMART" id="SM00530">
    <property type="entry name" value="HTH_XRE"/>
    <property type="match status" value="1"/>
</dbReference>
<protein>
    <submittedName>
        <fullName evidence="3">Transcriptional repressor</fullName>
    </submittedName>
</protein>
<dbReference type="PANTHER" id="PTHR46797:SF1">
    <property type="entry name" value="METHYLPHOSPHONATE SYNTHASE"/>
    <property type="match status" value="1"/>
</dbReference>
<dbReference type="OrthoDB" id="5513395at2"/>
<reference evidence="3 4" key="1">
    <citation type="journal article" date="2011" name="Mol. Biol. Evol.">
        <title>Comparative genomic analysis of fruiting body formation in Myxococcales.</title>
        <authorList>
            <person name="Huntley S."/>
            <person name="Hamann N."/>
            <person name="Wegener-Feldbrugge S."/>
            <person name="Treuner-Lange A."/>
            <person name="Kube M."/>
            <person name="Reinhardt R."/>
            <person name="Klages S."/>
            <person name="Muller R."/>
            <person name="Ronning C.M."/>
            <person name="Nierman W.C."/>
            <person name="Sogaard-Andersen L."/>
        </authorList>
    </citation>
    <scope>NUCLEOTIDE SEQUENCE [LARGE SCALE GENOMIC DNA]</scope>
    <source>
        <strain evidence="3 4">DW4/3-1</strain>
    </source>
</reference>
<keyword evidence="4" id="KW-1185">Reference proteome</keyword>
<dbReference type="InterPro" id="IPR010982">
    <property type="entry name" value="Lambda_DNA-bd_dom_sf"/>
</dbReference>
<dbReference type="Pfam" id="PF01381">
    <property type="entry name" value="HTH_3"/>
    <property type="match status" value="1"/>
</dbReference>
<feature type="domain" description="HTH cro/C1-type" evidence="2">
    <location>
        <begin position="14"/>
        <end position="67"/>
    </location>
</feature>
<dbReference type="GO" id="GO:0003700">
    <property type="term" value="F:DNA-binding transcription factor activity"/>
    <property type="evidence" value="ECO:0007669"/>
    <property type="project" value="TreeGrafter"/>
</dbReference>
<dbReference type="STRING" id="378806.STAUR_4825"/>
<keyword evidence="1" id="KW-0238">DNA-binding</keyword>
<dbReference type="RefSeq" id="WP_013376462.1">
    <property type="nucleotide sequence ID" value="NC_014623.1"/>
</dbReference>
<dbReference type="eggNOG" id="COG1813">
    <property type="taxonomic scope" value="Bacteria"/>
</dbReference>
<dbReference type="PANTHER" id="PTHR46797">
    <property type="entry name" value="HTH-TYPE TRANSCRIPTIONAL REGULATOR"/>
    <property type="match status" value="1"/>
</dbReference>
<evidence type="ECO:0000259" key="2">
    <source>
        <dbReference type="PROSITE" id="PS50943"/>
    </source>
</evidence>
<dbReference type="InterPro" id="IPR050807">
    <property type="entry name" value="TransReg_Diox_bact_type"/>
</dbReference>
<evidence type="ECO:0000313" key="3">
    <source>
        <dbReference type="EMBL" id="ADO72603.1"/>
    </source>
</evidence>
<dbReference type="GO" id="GO:0003677">
    <property type="term" value="F:DNA binding"/>
    <property type="evidence" value="ECO:0007669"/>
    <property type="project" value="UniProtKB-KW"/>
</dbReference>
<dbReference type="AlphaFoldDB" id="E3FE00"/>
<proteinExistence type="predicted"/>
<dbReference type="HOGENOM" id="CLU_066192_17_0_7"/>
<name>E3FE00_STIAD</name>